<proteinExistence type="inferred from homology"/>
<evidence type="ECO:0000256" key="5">
    <source>
        <dbReference type="ARBA" id="ARBA00023136"/>
    </source>
</evidence>
<feature type="transmembrane region" description="Helical" evidence="7">
    <location>
        <begin position="207"/>
        <end position="234"/>
    </location>
</feature>
<sequence>MRIAPLVDTDQAYGVADVRTYAGAVPWDVGLSEGAAPGDGEIAIPSTVASAWGVGIGDLVEVGYSVWHDDDTYEEVGAGTREISGLVVDAVGWNEEWARDATTALATDDPVLAASVAAQTVYGWEGYSFPQVEFTWETSTVTTEAWFPFPHPRWSLGDSQAGPAIMLAAVLALGTVVAAVAVGRSQAERRARWTATARALGASRSSIAVATLGEGAVVGLTGGLAGLGVGLGVASVNLDRVLSSHTAPPDVSLIVPPATLITALVGGLALGLVVTAIPAALAARVSPASALKDAAAVDEAELTRHVRVWPVVAFTVTAYSAAIVLMALDDGRGSWWPGLCGAAAAVAGFACMIEASRRTAAALGRWLSRRGAPSAVRAGLDLLAHPRQAASLLLVQLLTTGVLVAITATMSGPGSADFGWSAYATSDVTWSTLVDVAGWWLVAAPVSWRTALAVMVALQVLAGAIIAGSRGLASGEEATTRALGIDARDAQRAEFLRTALPQCLGVVAGAVMAFSATLPIVLIRTSQEDWPLFPDPSTSALYTVLLVGLGLVVIAAGAALAWAVRAAGERTHRRPAPAQQSR</sequence>
<reference evidence="10" key="1">
    <citation type="journal article" date="2019" name="Int. J. Syst. Evol. Microbiol.">
        <title>The Global Catalogue of Microorganisms (GCM) 10K type strain sequencing project: providing services to taxonomists for standard genome sequencing and annotation.</title>
        <authorList>
            <consortium name="The Broad Institute Genomics Platform"/>
            <consortium name="The Broad Institute Genome Sequencing Center for Infectious Disease"/>
            <person name="Wu L."/>
            <person name="Ma J."/>
        </authorList>
    </citation>
    <scope>NUCLEOTIDE SEQUENCE [LARGE SCALE GENOMIC DNA]</scope>
    <source>
        <strain evidence="10">NBRC 112299</strain>
    </source>
</reference>
<keyword evidence="3 7" id="KW-0812">Transmembrane</keyword>
<feature type="transmembrane region" description="Helical" evidence="7">
    <location>
        <begin position="254"/>
        <end position="282"/>
    </location>
</feature>
<feature type="transmembrane region" description="Helical" evidence="7">
    <location>
        <begin position="308"/>
        <end position="328"/>
    </location>
</feature>
<dbReference type="PANTHER" id="PTHR30572">
    <property type="entry name" value="MEMBRANE COMPONENT OF TRANSPORTER-RELATED"/>
    <property type="match status" value="1"/>
</dbReference>
<evidence type="ECO:0000313" key="9">
    <source>
        <dbReference type="EMBL" id="GMA35394.1"/>
    </source>
</evidence>
<protein>
    <recommendedName>
        <fullName evidence="8">ABC3 transporter permease C-terminal domain-containing protein</fullName>
    </recommendedName>
</protein>
<evidence type="ECO:0000256" key="3">
    <source>
        <dbReference type="ARBA" id="ARBA00022692"/>
    </source>
</evidence>
<feature type="transmembrane region" description="Helical" evidence="7">
    <location>
        <begin position="446"/>
        <end position="467"/>
    </location>
</feature>
<evidence type="ECO:0000313" key="10">
    <source>
        <dbReference type="Proteomes" id="UP001157125"/>
    </source>
</evidence>
<keyword evidence="5 7" id="KW-0472">Membrane</keyword>
<evidence type="ECO:0000256" key="6">
    <source>
        <dbReference type="ARBA" id="ARBA00038076"/>
    </source>
</evidence>
<keyword evidence="2" id="KW-1003">Cell membrane</keyword>
<comment type="similarity">
    <text evidence="6">Belongs to the ABC-4 integral membrane protein family.</text>
</comment>
<evidence type="ECO:0000256" key="4">
    <source>
        <dbReference type="ARBA" id="ARBA00022989"/>
    </source>
</evidence>
<evidence type="ECO:0000256" key="2">
    <source>
        <dbReference type="ARBA" id="ARBA00022475"/>
    </source>
</evidence>
<feature type="transmembrane region" description="Helical" evidence="7">
    <location>
        <begin position="541"/>
        <end position="564"/>
    </location>
</feature>
<dbReference type="PANTHER" id="PTHR30572:SF4">
    <property type="entry name" value="ABC TRANSPORTER PERMEASE YTRF"/>
    <property type="match status" value="1"/>
</dbReference>
<comment type="subcellular location">
    <subcellularLocation>
        <location evidence="1">Cell membrane</location>
        <topology evidence="1">Multi-pass membrane protein</topology>
    </subcellularLocation>
</comment>
<accession>A0ABQ6IC49</accession>
<dbReference type="InterPro" id="IPR050250">
    <property type="entry name" value="Macrolide_Exporter_MacB"/>
</dbReference>
<dbReference type="InterPro" id="IPR003838">
    <property type="entry name" value="ABC3_permease_C"/>
</dbReference>
<comment type="caution">
    <text evidence="9">The sequence shown here is derived from an EMBL/GenBank/DDBJ whole genome shotgun (WGS) entry which is preliminary data.</text>
</comment>
<dbReference type="Proteomes" id="UP001157125">
    <property type="component" value="Unassembled WGS sequence"/>
</dbReference>
<feature type="transmembrane region" description="Helical" evidence="7">
    <location>
        <begin position="499"/>
        <end position="521"/>
    </location>
</feature>
<dbReference type="Pfam" id="PF02687">
    <property type="entry name" value="FtsX"/>
    <property type="match status" value="1"/>
</dbReference>
<feature type="transmembrane region" description="Helical" evidence="7">
    <location>
        <begin position="161"/>
        <end position="182"/>
    </location>
</feature>
<evidence type="ECO:0000259" key="8">
    <source>
        <dbReference type="Pfam" id="PF02687"/>
    </source>
</evidence>
<dbReference type="EMBL" id="BSUN01000001">
    <property type="protein sequence ID" value="GMA35394.1"/>
    <property type="molecule type" value="Genomic_DNA"/>
</dbReference>
<gene>
    <name evidence="9" type="ORF">GCM10025876_15980</name>
</gene>
<keyword evidence="10" id="KW-1185">Reference proteome</keyword>
<feature type="transmembrane region" description="Helical" evidence="7">
    <location>
        <begin position="334"/>
        <end position="355"/>
    </location>
</feature>
<feature type="transmembrane region" description="Helical" evidence="7">
    <location>
        <begin position="389"/>
        <end position="410"/>
    </location>
</feature>
<dbReference type="RefSeq" id="WP_284327957.1">
    <property type="nucleotide sequence ID" value="NZ_BSUN01000001.1"/>
</dbReference>
<evidence type="ECO:0000256" key="1">
    <source>
        <dbReference type="ARBA" id="ARBA00004651"/>
    </source>
</evidence>
<evidence type="ECO:0000256" key="7">
    <source>
        <dbReference type="SAM" id="Phobius"/>
    </source>
</evidence>
<organism evidence="9 10">
    <name type="scientific">Demequina litorisediminis</name>
    <dbReference type="NCBI Taxonomy" id="1849022"/>
    <lineage>
        <taxon>Bacteria</taxon>
        <taxon>Bacillati</taxon>
        <taxon>Actinomycetota</taxon>
        <taxon>Actinomycetes</taxon>
        <taxon>Micrococcales</taxon>
        <taxon>Demequinaceae</taxon>
        <taxon>Demequina</taxon>
    </lineage>
</organism>
<name>A0ABQ6IC49_9MICO</name>
<feature type="domain" description="ABC3 transporter permease C-terminal" evidence="8">
    <location>
        <begin position="166"/>
        <end position="287"/>
    </location>
</feature>
<keyword evidence="4 7" id="KW-1133">Transmembrane helix</keyword>